<feature type="transmembrane region" description="Helical" evidence="1">
    <location>
        <begin position="118"/>
        <end position="142"/>
    </location>
</feature>
<feature type="transmembrane region" description="Helical" evidence="1">
    <location>
        <begin position="271"/>
        <end position="295"/>
    </location>
</feature>
<accession>A0A916RLC1</accession>
<evidence type="ECO:0000313" key="2">
    <source>
        <dbReference type="EMBL" id="GGA60448.1"/>
    </source>
</evidence>
<protein>
    <recommendedName>
        <fullName evidence="4">Fenitrothion hydrolase</fullName>
    </recommendedName>
</protein>
<keyword evidence="1" id="KW-0472">Membrane</keyword>
<feature type="transmembrane region" description="Helical" evidence="1">
    <location>
        <begin position="448"/>
        <end position="469"/>
    </location>
</feature>
<dbReference type="Proteomes" id="UP000636264">
    <property type="component" value="Unassembled WGS sequence"/>
</dbReference>
<keyword evidence="3" id="KW-1185">Reference proteome</keyword>
<name>A0A916RLC1_9HYPH</name>
<feature type="transmembrane region" description="Helical" evidence="1">
    <location>
        <begin position="347"/>
        <end position="365"/>
    </location>
</feature>
<gene>
    <name evidence="2" type="ORF">GCM10011385_12630</name>
</gene>
<evidence type="ECO:0000313" key="3">
    <source>
        <dbReference type="Proteomes" id="UP000636264"/>
    </source>
</evidence>
<dbReference type="AlphaFoldDB" id="A0A916RLC1"/>
<feature type="transmembrane region" description="Helical" evidence="1">
    <location>
        <begin position="163"/>
        <end position="184"/>
    </location>
</feature>
<proteinExistence type="predicted"/>
<reference evidence="2" key="2">
    <citation type="submission" date="2020-09" db="EMBL/GenBank/DDBJ databases">
        <authorList>
            <person name="Sun Q."/>
            <person name="Zhou Y."/>
        </authorList>
    </citation>
    <scope>NUCLEOTIDE SEQUENCE</scope>
    <source>
        <strain evidence="2">CGMCC 1.15320</strain>
    </source>
</reference>
<evidence type="ECO:0000256" key="1">
    <source>
        <dbReference type="SAM" id="Phobius"/>
    </source>
</evidence>
<sequence length="475" mass="52027">MISPALLRQIPVLTFATLAVLNGTAAALAHASNRGHVLLLPTQHYLLGGAIAVAASFLALVLLPPEPFARMMERRKLLFKLPFDGRTAVSSLSFLFFAALVYAGFFGSRDPLANPLPLVIWTLLWVGLTLLHGVFGNLWAWLNPWYGPWRLLVRLGVKESGHASLPAVAGYKPALFLFLCFAWFELIFVAPEDPTILAAAVTVYWLFTFLGCIIFGFEAWTERMEFLSVFLRMISQISPFTAKPFANSNVIWLGWPGSKLMRAKPLPLSGVAFLLLALSSVSFDGFMHTFTWLSVIGINPLEFPGRSVVIAPNSLGLIMMFVALAGLFFAAVWLGEKLVGGKDWRKAAGLLVWPIVPIALAYHFAHYLTALMVDGQYAIASFSDPFFLGWDLFGTAIRHVQAGIVLGSDAAWYIWNAQAAAIIGGHVLAVSLSHLVAWRLHRSARKAALSQVPMALLMIGYTVFGLWLLSTPSIG</sequence>
<organism evidence="2 3">
    <name type="scientific">Nitratireductor aestuarii</name>
    <dbReference type="NCBI Taxonomy" id="1735103"/>
    <lineage>
        <taxon>Bacteria</taxon>
        <taxon>Pseudomonadati</taxon>
        <taxon>Pseudomonadota</taxon>
        <taxon>Alphaproteobacteria</taxon>
        <taxon>Hyphomicrobiales</taxon>
        <taxon>Phyllobacteriaceae</taxon>
        <taxon>Nitratireductor</taxon>
    </lineage>
</organism>
<feature type="transmembrane region" description="Helical" evidence="1">
    <location>
        <begin position="196"/>
        <end position="217"/>
    </location>
</feature>
<evidence type="ECO:0008006" key="4">
    <source>
        <dbReference type="Google" id="ProtNLM"/>
    </source>
</evidence>
<comment type="caution">
    <text evidence="2">The sequence shown here is derived from an EMBL/GenBank/DDBJ whole genome shotgun (WGS) entry which is preliminary data.</text>
</comment>
<feature type="transmembrane region" description="Helical" evidence="1">
    <location>
        <begin position="45"/>
        <end position="64"/>
    </location>
</feature>
<feature type="transmembrane region" description="Helical" evidence="1">
    <location>
        <begin position="315"/>
        <end position="335"/>
    </location>
</feature>
<feature type="transmembrane region" description="Helical" evidence="1">
    <location>
        <begin position="85"/>
        <end position="106"/>
    </location>
</feature>
<reference evidence="2" key="1">
    <citation type="journal article" date="2014" name="Int. J. Syst. Evol. Microbiol.">
        <title>Complete genome sequence of Corynebacterium casei LMG S-19264T (=DSM 44701T), isolated from a smear-ripened cheese.</title>
        <authorList>
            <consortium name="US DOE Joint Genome Institute (JGI-PGF)"/>
            <person name="Walter F."/>
            <person name="Albersmeier A."/>
            <person name="Kalinowski J."/>
            <person name="Ruckert C."/>
        </authorList>
    </citation>
    <scope>NUCLEOTIDE SEQUENCE</scope>
    <source>
        <strain evidence="2">CGMCC 1.15320</strain>
    </source>
</reference>
<dbReference type="RefSeq" id="WP_188720123.1">
    <property type="nucleotide sequence ID" value="NZ_BMIF01000003.1"/>
</dbReference>
<feature type="transmembrane region" description="Helical" evidence="1">
    <location>
        <begin position="413"/>
        <end position="436"/>
    </location>
</feature>
<keyword evidence="1" id="KW-0812">Transmembrane</keyword>
<dbReference type="EMBL" id="BMIF01000003">
    <property type="protein sequence ID" value="GGA60448.1"/>
    <property type="molecule type" value="Genomic_DNA"/>
</dbReference>
<keyword evidence="1" id="KW-1133">Transmembrane helix</keyword>